<feature type="region of interest" description="Disordered" evidence="1">
    <location>
        <begin position="40"/>
        <end position="74"/>
    </location>
</feature>
<dbReference type="AlphaFoldDB" id="A0A8S9GEL6"/>
<evidence type="ECO:0000256" key="1">
    <source>
        <dbReference type="SAM" id="MobiDB-lite"/>
    </source>
</evidence>
<dbReference type="EMBL" id="QGKW02002005">
    <property type="protein sequence ID" value="KAF2543454.1"/>
    <property type="molecule type" value="Genomic_DNA"/>
</dbReference>
<comment type="caution">
    <text evidence="2">The sequence shown here is derived from an EMBL/GenBank/DDBJ whole genome shotgun (WGS) entry which is preliminary data.</text>
</comment>
<proteinExistence type="predicted"/>
<name>A0A8S9GEL6_BRACR</name>
<dbReference type="Proteomes" id="UP000712281">
    <property type="component" value="Unassembled WGS sequence"/>
</dbReference>
<sequence>MTTTSRVELEKFDVHGNYMLWKDKLLAQMDLQGLSKALEESDKVKKKVRNPDETPKKKKVAEEKEEALAEKNQESQEYDCSAVFYVFRVKKDSQI</sequence>
<gene>
    <name evidence="2" type="ORF">F2Q68_00032432</name>
</gene>
<accession>A0A8S9GEL6</accession>
<evidence type="ECO:0000313" key="3">
    <source>
        <dbReference type="Proteomes" id="UP000712281"/>
    </source>
</evidence>
<evidence type="ECO:0000313" key="2">
    <source>
        <dbReference type="EMBL" id="KAF2543454.1"/>
    </source>
</evidence>
<reference evidence="2" key="1">
    <citation type="submission" date="2019-12" db="EMBL/GenBank/DDBJ databases">
        <title>Genome sequencing and annotation of Brassica cretica.</title>
        <authorList>
            <person name="Studholme D.J."/>
            <person name="Sarris P.F."/>
        </authorList>
    </citation>
    <scope>NUCLEOTIDE SEQUENCE</scope>
    <source>
        <strain evidence="2">PFS-001/15</strain>
        <tissue evidence="2">Leaf</tissue>
    </source>
</reference>
<protein>
    <submittedName>
        <fullName evidence="2">Uncharacterized protein</fullName>
    </submittedName>
</protein>
<organism evidence="2 3">
    <name type="scientific">Brassica cretica</name>
    <name type="common">Mustard</name>
    <dbReference type="NCBI Taxonomy" id="69181"/>
    <lineage>
        <taxon>Eukaryota</taxon>
        <taxon>Viridiplantae</taxon>
        <taxon>Streptophyta</taxon>
        <taxon>Embryophyta</taxon>
        <taxon>Tracheophyta</taxon>
        <taxon>Spermatophyta</taxon>
        <taxon>Magnoliopsida</taxon>
        <taxon>eudicotyledons</taxon>
        <taxon>Gunneridae</taxon>
        <taxon>Pentapetalae</taxon>
        <taxon>rosids</taxon>
        <taxon>malvids</taxon>
        <taxon>Brassicales</taxon>
        <taxon>Brassicaceae</taxon>
        <taxon>Brassiceae</taxon>
        <taxon>Brassica</taxon>
    </lineage>
</organism>